<evidence type="ECO:0000256" key="1">
    <source>
        <dbReference type="SAM" id="MobiDB-lite"/>
    </source>
</evidence>
<feature type="domain" description="Death" evidence="2">
    <location>
        <begin position="843"/>
        <end position="926"/>
    </location>
</feature>
<sequence>MKYMETSAKTGENVVEVFVSLAEDLIYREKNKESQSSDEDEKATRLSRLPQMSHEKVDEELGLLGLETTEDLQEIMKLGTYRSYGNRIFLVGQFSVGKTTLSKVLIGEGLPKHRGATDGIGIHIGKAGMSLDDKKWLSFHTGSTNLDIVAGMLMSLQKQNSEGMHHGEQCLYSVESIKEVEKVIGIVNKIPKEAQTIQPSSEIPVIEERHAKSSVLPKTVKPTSYDNPNIQLQFSKLLSSNIPQWKLKDLIFKAIKEGKYKQNIVFFDIWDFAGQKEFYMTHQLFMTSRGIFVLMFNACHSLLLENDSSIASHQEPSAAGLAHLEYKPLIFINATDINDREIDLLRQCLIERASDHPRWGEEMPTAWIPLELQIAEQVELGNHIISTQQLEDLNSNNQSMVLSEKQINTFLKVQHSLGKLLYFDEVNLRDYIIINPVFLVEVLRSIITDKQFWPKEEKLLKIFRCLVETGTLERNDMYALWNQKEFIHIVPYREFMTDILVYLDILVAQHNPSEDGNHTPIGACNFFVPCMIKKPDNTKYMKTRCSLKNTIIMAYRFVEEVIPPALIYRFLASFATMWEVKIYKGSRMLFWDIVVVEVDENHDVAVQVKGKRVVVSLIHTEDVAHIVPTLASSVQECLTAAVHRVSEFYSLLSENGYPNAKYPSPFEIDFGVICEGLFRKSVCFFPHMDMPTAGKCTWVCPHGTSHEVNKLSLWYAEKVSCESCGENCGGLGRLELEQCPLDKHVIRLVAEIEPYKCRDVVVNLGVTVNTWENLEYQFQHQNPNDLKFMAVFKWKEENKDASFLQLQKALENCHINKHILCQILRDSDPRLDIPKECLKNTPSMSVLRYISNHIGDSSLQLGIELGIDISEIKQIQHQFRDKLLDQTREILRRWKQNHSKPTVENLVKALFRIGKASCLKGVNFLFTCTIAEKSWMLFDKFFE</sequence>
<dbReference type="Gene3D" id="1.10.10.10">
    <property type="entry name" value="Winged helix-like DNA-binding domain superfamily/Winged helix DNA-binding domain"/>
    <property type="match status" value="1"/>
</dbReference>
<organism evidence="3 4">
    <name type="scientific">Mytilus galloprovincialis</name>
    <name type="common">Mediterranean mussel</name>
    <dbReference type="NCBI Taxonomy" id="29158"/>
    <lineage>
        <taxon>Eukaryota</taxon>
        <taxon>Metazoa</taxon>
        <taxon>Spiralia</taxon>
        <taxon>Lophotrochozoa</taxon>
        <taxon>Mollusca</taxon>
        <taxon>Bivalvia</taxon>
        <taxon>Autobranchia</taxon>
        <taxon>Pteriomorphia</taxon>
        <taxon>Mytilida</taxon>
        <taxon>Mytiloidea</taxon>
        <taxon>Mytilidae</taxon>
        <taxon>Mytilinae</taxon>
        <taxon>Mytilus</taxon>
    </lineage>
</organism>
<dbReference type="EMBL" id="UYJE01006342">
    <property type="protein sequence ID" value="VDI45220.1"/>
    <property type="molecule type" value="Genomic_DNA"/>
</dbReference>
<feature type="region of interest" description="Disordered" evidence="1">
    <location>
        <begin position="30"/>
        <end position="51"/>
    </location>
</feature>
<dbReference type="SMART" id="SM00005">
    <property type="entry name" value="DEATH"/>
    <property type="match status" value="1"/>
</dbReference>
<comment type="caution">
    <text evidence="3">The sequence shown here is derived from an EMBL/GenBank/DDBJ whole genome shotgun (WGS) entry which is preliminary data.</text>
</comment>
<evidence type="ECO:0000313" key="3">
    <source>
        <dbReference type="EMBL" id="VDI45220.1"/>
    </source>
</evidence>
<dbReference type="Gene3D" id="3.30.70.1390">
    <property type="entry name" value="ROC domain from the Parkinson's disease-associated leucine-rich repeat kinase 2"/>
    <property type="match status" value="1"/>
</dbReference>
<dbReference type="InterPro" id="IPR000488">
    <property type="entry name" value="Death_dom"/>
</dbReference>
<dbReference type="Pfam" id="PF00531">
    <property type="entry name" value="Death"/>
    <property type="match status" value="1"/>
</dbReference>
<reference evidence="3" key="1">
    <citation type="submission" date="2018-11" db="EMBL/GenBank/DDBJ databases">
        <authorList>
            <person name="Alioto T."/>
            <person name="Alioto T."/>
        </authorList>
    </citation>
    <scope>NUCLEOTIDE SEQUENCE</scope>
</reference>
<keyword evidence="4" id="KW-1185">Reference proteome</keyword>
<dbReference type="GO" id="GO:0007165">
    <property type="term" value="P:signal transduction"/>
    <property type="evidence" value="ECO:0007669"/>
    <property type="project" value="InterPro"/>
</dbReference>
<dbReference type="Gene3D" id="1.10.533.10">
    <property type="entry name" value="Death Domain, Fas"/>
    <property type="match status" value="2"/>
</dbReference>
<dbReference type="Gene3D" id="3.40.50.300">
    <property type="entry name" value="P-loop containing nucleotide triphosphate hydrolases"/>
    <property type="match status" value="1"/>
</dbReference>
<protein>
    <recommendedName>
        <fullName evidence="2">Death domain-containing protein</fullName>
    </recommendedName>
</protein>
<dbReference type="InterPro" id="IPR027417">
    <property type="entry name" value="P-loop_NTPase"/>
</dbReference>
<dbReference type="InterPro" id="IPR011029">
    <property type="entry name" value="DEATH-like_dom_sf"/>
</dbReference>
<dbReference type="AlphaFoldDB" id="A0A8B6F5W0"/>
<accession>A0A8B6F5W0</accession>
<dbReference type="OrthoDB" id="5962960at2759"/>
<dbReference type="InterPro" id="IPR036388">
    <property type="entry name" value="WH-like_DNA-bd_sf"/>
</dbReference>
<dbReference type="Proteomes" id="UP000596742">
    <property type="component" value="Unassembled WGS sequence"/>
</dbReference>
<dbReference type="SUPFAM" id="SSF52540">
    <property type="entry name" value="P-loop containing nucleoside triphosphate hydrolases"/>
    <property type="match status" value="1"/>
</dbReference>
<dbReference type="Pfam" id="PF08477">
    <property type="entry name" value="Roc"/>
    <property type="match status" value="1"/>
</dbReference>
<dbReference type="CDD" id="cd01670">
    <property type="entry name" value="Death"/>
    <property type="match status" value="1"/>
</dbReference>
<evidence type="ECO:0000259" key="2">
    <source>
        <dbReference type="PROSITE" id="PS50017"/>
    </source>
</evidence>
<gene>
    <name evidence="3" type="ORF">MGAL_10B068322</name>
</gene>
<evidence type="ECO:0000313" key="4">
    <source>
        <dbReference type="Proteomes" id="UP000596742"/>
    </source>
</evidence>
<name>A0A8B6F5W0_MYTGA</name>
<dbReference type="PROSITE" id="PS50017">
    <property type="entry name" value="DEATH_DOMAIN"/>
    <property type="match status" value="1"/>
</dbReference>
<proteinExistence type="predicted"/>
<dbReference type="SUPFAM" id="SSF47986">
    <property type="entry name" value="DEATH domain"/>
    <property type="match status" value="1"/>
</dbReference>